<proteinExistence type="predicted"/>
<protein>
    <submittedName>
        <fullName evidence="2">Uncharacterized protein</fullName>
    </submittedName>
</protein>
<gene>
    <name evidence="2" type="ORF">KM92DES2_12333</name>
</gene>
<dbReference type="AlphaFoldDB" id="A0A212K6Z2"/>
<feature type="region of interest" description="Disordered" evidence="1">
    <location>
        <begin position="96"/>
        <end position="116"/>
    </location>
</feature>
<accession>A0A212K6Z2</accession>
<evidence type="ECO:0000313" key="2">
    <source>
        <dbReference type="EMBL" id="SBW07426.1"/>
    </source>
</evidence>
<feature type="compositionally biased region" description="Basic and acidic residues" evidence="1">
    <location>
        <begin position="105"/>
        <end position="116"/>
    </location>
</feature>
<reference evidence="2" key="1">
    <citation type="submission" date="2016-04" db="EMBL/GenBank/DDBJ databases">
        <authorList>
            <person name="Evans L.H."/>
            <person name="Alamgir A."/>
            <person name="Owens N."/>
            <person name="Weber N.D."/>
            <person name="Virtaneva K."/>
            <person name="Barbian K."/>
            <person name="Babar A."/>
            <person name="Rosenke K."/>
        </authorList>
    </citation>
    <scope>NUCLEOTIDE SEQUENCE</scope>
    <source>
        <strain evidence="2">92-2</strain>
    </source>
</reference>
<organism evidence="2">
    <name type="scientific">uncultured Desulfovibrio sp</name>
    <dbReference type="NCBI Taxonomy" id="167968"/>
    <lineage>
        <taxon>Bacteria</taxon>
        <taxon>Pseudomonadati</taxon>
        <taxon>Thermodesulfobacteriota</taxon>
        <taxon>Desulfovibrionia</taxon>
        <taxon>Desulfovibrionales</taxon>
        <taxon>Desulfovibrionaceae</taxon>
        <taxon>Desulfovibrio</taxon>
        <taxon>environmental samples</taxon>
    </lineage>
</organism>
<evidence type="ECO:0000256" key="1">
    <source>
        <dbReference type="SAM" id="MobiDB-lite"/>
    </source>
</evidence>
<name>A0A212K6Z2_9BACT</name>
<dbReference type="EMBL" id="FLUP01000001">
    <property type="protein sequence ID" value="SBW07426.1"/>
    <property type="molecule type" value="Genomic_DNA"/>
</dbReference>
<sequence length="116" mass="12206">MAIGQAWRVNAVVCSEGGSRRWNLTEIHLNVLNKIAFYSAGCKPNLGADWSHGVRAGLCALNLNNAASNVSSAIGCRLASAPETTGSRAWGQSATWGLHSLSGNRPEKTEQGRGGQ</sequence>